<comment type="caution">
    <text evidence="1">The sequence shown here is derived from an EMBL/GenBank/DDBJ whole genome shotgun (WGS) entry which is preliminary data.</text>
</comment>
<dbReference type="Proteomes" id="UP000284763">
    <property type="component" value="Unassembled WGS sequence"/>
</dbReference>
<accession>A0A3R7XW05</accession>
<gene>
    <name evidence="1" type="ORF">D5R95_00390</name>
</gene>
<dbReference type="AlphaFoldDB" id="A0A3R7XW05"/>
<dbReference type="EMBL" id="QZAB01000033">
    <property type="protein sequence ID" value="RQD92466.1"/>
    <property type="molecule type" value="Genomic_DNA"/>
</dbReference>
<evidence type="ECO:0008006" key="3">
    <source>
        <dbReference type="Google" id="ProtNLM"/>
    </source>
</evidence>
<evidence type="ECO:0000313" key="1">
    <source>
        <dbReference type="EMBL" id="RQD92466.1"/>
    </source>
</evidence>
<organism evidence="1 2">
    <name type="scientific">Methanosalsum natronophilum</name>
    <dbReference type="NCBI Taxonomy" id="768733"/>
    <lineage>
        <taxon>Archaea</taxon>
        <taxon>Methanobacteriati</taxon>
        <taxon>Methanobacteriota</taxon>
        <taxon>Stenosarchaea group</taxon>
        <taxon>Methanomicrobia</taxon>
        <taxon>Methanosarcinales</taxon>
        <taxon>Methanosarcinaceae</taxon>
        <taxon>Methanosalsum</taxon>
    </lineage>
</organism>
<evidence type="ECO:0000313" key="2">
    <source>
        <dbReference type="Proteomes" id="UP000284763"/>
    </source>
</evidence>
<proteinExistence type="predicted"/>
<name>A0A3R7XW05_9EURY</name>
<sequence length="60" mass="7145">MTLWEYDIKSIRAHEWVQMKKDLNEIGFEGWELIKLSDDMNENGITKAVFKRPLDYVDAL</sequence>
<reference evidence="1 2" key="1">
    <citation type="submission" date="2018-08" db="EMBL/GenBank/DDBJ databases">
        <title>The metabolism and importance of syntrophic acetate oxidation coupled to methane or sulfide production in haloalkaline environments.</title>
        <authorList>
            <person name="Timmers P.H.A."/>
            <person name="Vavourakis C.D."/>
            <person name="Sorokin D.Y."/>
            <person name="Sinninghe Damste J.S."/>
            <person name="Muyzer G."/>
            <person name="Stams A.J.M."/>
            <person name="Plugge C.M."/>
        </authorList>
    </citation>
    <scope>NUCLEOTIDE SEQUENCE [LARGE SCALE GENOMIC DNA]</scope>
    <source>
        <strain evidence="1">MSAO_Arc3</strain>
    </source>
</reference>
<protein>
    <recommendedName>
        <fullName evidence="3">DUF4177 domain-containing protein</fullName>
    </recommendedName>
</protein>
<dbReference type="RefSeq" id="WP_259134971.1">
    <property type="nucleotide sequence ID" value="NZ_JANUCS010000009.1"/>
</dbReference>